<dbReference type="InterPro" id="IPR013783">
    <property type="entry name" value="Ig-like_fold"/>
</dbReference>
<dbReference type="InterPro" id="IPR039090">
    <property type="entry name" value="CD7"/>
</dbReference>
<keyword evidence="1" id="KW-0812">Transmembrane</keyword>
<dbReference type="SUPFAM" id="SSF48726">
    <property type="entry name" value="Immunoglobulin"/>
    <property type="match status" value="2"/>
</dbReference>
<feature type="domain" description="Immunoglobulin" evidence="3">
    <location>
        <begin position="132"/>
        <end position="240"/>
    </location>
</feature>
<keyword evidence="1" id="KW-0472">Membrane</keyword>
<dbReference type="PANTHER" id="PTHR15343:SF0">
    <property type="entry name" value="T-CELL ANTIGEN CD7"/>
    <property type="match status" value="1"/>
</dbReference>
<keyword evidence="2" id="KW-0732">Signal</keyword>
<evidence type="ECO:0000256" key="2">
    <source>
        <dbReference type="SAM" id="SignalP"/>
    </source>
</evidence>
<keyword evidence="1" id="KW-1133">Transmembrane helix</keyword>
<evidence type="ECO:0000259" key="3">
    <source>
        <dbReference type="SMART" id="SM00409"/>
    </source>
</evidence>
<dbReference type="EMBL" id="WKFB01000780">
    <property type="protein sequence ID" value="KAF6718016.1"/>
    <property type="molecule type" value="Genomic_DNA"/>
</dbReference>
<dbReference type="InterPro" id="IPR013106">
    <property type="entry name" value="Ig_V-set"/>
</dbReference>
<dbReference type="PANTHER" id="PTHR15343">
    <property type="entry name" value="CD7"/>
    <property type="match status" value="1"/>
</dbReference>
<feature type="signal peptide" evidence="2">
    <location>
        <begin position="1"/>
        <end position="19"/>
    </location>
</feature>
<feature type="transmembrane region" description="Helical" evidence="1">
    <location>
        <begin position="261"/>
        <end position="282"/>
    </location>
</feature>
<accession>A0A834C1A5</accession>
<comment type="caution">
    <text evidence="4">The sequence shown here is derived from an EMBL/GenBank/DDBJ whole genome shotgun (WGS) entry which is preliminary data.</text>
</comment>
<evidence type="ECO:0000256" key="1">
    <source>
        <dbReference type="SAM" id="Phobius"/>
    </source>
</evidence>
<dbReference type="GO" id="GO:0002250">
    <property type="term" value="P:adaptive immune response"/>
    <property type="evidence" value="ECO:0007669"/>
    <property type="project" value="InterPro"/>
</dbReference>
<dbReference type="InterPro" id="IPR003599">
    <property type="entry name" value="Ig_sub"/>
</dbReference>
<evidence type="ECO:0000313" key="4">
    <source>
        <dbReference type="EMBL" id="KAF6718016.1"/>
    </source>
</evidence>
<evidence type="ECO:0000313" key="5">
    <source>
        <dbReference type="Proteomes" id="UP000646548"/>
    </source>
</evidence>
<dbReference type="GO" id="GO:0016020">
    <property type="term" value="C:membrane"/>
    <property type="evidence" value="ECO:0007669"/>
    <property type="project" value="InterPro"/>
</dbReference>
<organism evidence="4 5">
    <name type="scientific">Oryzias melastigma</name>
    <name type="common">Marine medaka</name>
    <dbReference type="NCBI Taxonomy" id="30732"/>
    <lineage>
        <taxon>Eukaryota</taxon>
        <taxon>Metazoa</taxon>
        <taxon>Chordata</taxon>
        <taxon>Craniata</taxon>
        <taxon>Vertebrata</taxon>
        <taxon>Euteleostomi</taxon>
        <taxon>Actinopterygii</taxon>
        <taxon>Neopterygii</taxon>
        <taxon>Teleostei</taxon>
        <taxon>Neoteleostei</taxon>
        <taxon>Acanthomorphata</taxon>
        <taxon>Ovalentaria</taxon>
        <taxon>Atherinomorphae</taxon>
        <taxon>Beloniformes</taxon>
        <taxon>Adrianichthyidae</taxon>
        <taxon>Oryziinae</taxon>
        <taxon>Oryzias</taxon>
    </lineage>
</organism>
<dbReference type="InterPro" id="IPR036179">
    <property type="entry name" value="Ig-like_dom_sf"/>
</dbReference>
<dbReference type="Pfam" id="PF07686">
    <property type="entry name" value="V-set"/>
    <property type="match status" value="2"/>
</dbReference>
<proteinExistence type="predicted"/>
<gene>
    <name evidence="4" type="ORF">FQA47_010653</name>
</gene>
<dbReference type="GO" id="GO:0038023">
    <property type="term" value="F:signaling receptor activity"/>
    <property type="evidence" value="ECO:0007669"/>
    <property type="project" value="InterPro"/>
</dbReference>
<feature type="domain" description="Immunoglobulin" evidence="3">
    <location>
        <begin position="20"/>
        <end position="129"/>
    </location>
</feature>
<name>A0A834C1A5_ORYME</name>
<dbReference type="Proteomes" id="UP000646548">
    <property type="component" value="Unassembled WGS sequence"/>
</dbReference>
<sequence length="331" mass="38542">MRPLFCLFLLFGLFVSSEGTEVYFLKEGECISLTCSKCTQENYDGLYLYHRFLDHRYHKEKEVLFFNSRFPKPSVRSDFTHKVDWNGSFSNLSITIRNLSANNEGVYRCVYHSQGKKDTSCQTYILHVKEGTEVYFLMEGEDISLTCSQCAQENYDGLYLYHRFLDHRYDEEKEVLFFNSRFSEASVRSDFTDIDVGNGSFSNLSITIRNLSANNEGVYSCVYRSYGKKDTCQTYILHVKEQKNDTIKTPEPERCHVSQNLMTAVILVCLFFSVVIAFILLFPRVKQRVKKENHTEENGPMNPQSSTEYVYEDMRKNPVYSRVGPVQRPQA</sequence>
<protein>
    <submittedName>
        <fullName evidence="4">Junctional adhesion molecule-like</fullName>
    </submittedName>
</protein>
<dbReference type="Gene3D" id="2.60.40.10">
    <property type="entry name" value="Immunoglobulins"/>
    <property type="match status" value="2"/>
</dbReference>
<dbReference type="SMART" id="SM00409">
    <property type="entry name" value="IG"/>
    <property type="match status" value="2"/>
</dbReference>
<feature type="chain" id="PRO_5032397835" evidence="2">
    <location>
        <begin position="20"/>
        <end position="331"/>
    </location>
</feature>
<reference evidence="4" key="1">
    <citation type="journal article" name="BMC Genomics">
        <title>Long-read sequencing and de novo genome assembly of marine medaka (Oryzias melastigma).</title>
        <authorList>
            <person name="Liang P."/>
            <person name="Saqib H.S.A."/>
            <person name="Ni X."/>
            <person name="Shen Y."/>
        </authorList>
    </citation>
    <scope>NUCLEOTIDE SEQUENCE</scope>
    <source>
        <strain evidence="4">Bigg-433</strain>
    </source>
</reference>
<dbReference type="AlphaFoldDB" id="A0A834C1A5"/>